<feature type="domain" description="F-box" evidence="1">
    <location>
        <begin position="11"/>
        <end position="52"/>
    </location>
</feature>
<name>A0AAV7EZE4_ARIFI</name>
<proteinExistence type="predicted"/>
<accession>A0AAV7EZE4</accession>
<evidence type="ECO:0000313" key="2">
    <source>
        <dbReference type="EMBL" id="KAG9453027.1"/>
    </source>
</evidence>
<sequence length="397" mass="44232">MGSSGDFLELLGDDLSIDVLRRLDDPADLVRFSSVSHSWHQFVANNGFCKKLCTRMFPELKCCSCVVEQNNLARASQGGPSNSNEQDYNATEHRLFARLALELKSSIKKEDCISAAVCASSTDNDPDESIENTLDSSDIVGQRPSYWSSKGVNDPDVPEMLTYRLCSKLCIIEEVNIHPFKAYFQIGHPIYSAEAVRFRMGFLKNPTYGLSHSEDEDAVAQRFGGDDDSFMWTYVSPKFPMMQESCLQTFKLPQPVLCIGGILQIELLGRVQKQEMDALYYICVCHVQVMGRPLPPVFDVEMLSPDLNCMLKYCPQTDCSSCPCASDEDVNPPPTRGGWLALAARIRQSRQLGARVWSRARFLNALLGNVPVVLDDGSSSDDDDVEEGEVHIEQVVN</sequence>
<dbReference type="EMBL" id="JAINDJ010000003">
    <property type="protein sequence ID" value="KAG9453027.1"/>
    <property type="molecule type" value="Genomic_DNA"/>
</dbReference>
<gene>
    <name evidence="2" type="ORF">H6P81_005931</name>
</gene>
<evidence type="ECO:0000313" key="3">
    <source>
        <dbReference type="Proteomes" id="UP000825729"/>
    </source>
</evidence>
<dbReference type="InterPro" id="IPR055336">
    <property type="entry name" value="At4g00755-like"/>
</dbReference>
<comment type="caution">
    <text evidence="2">The sequence shown here is derived from an EMBL/GenBank/DDBJ whole genome shotgun (WGS) entry which is preliminary data.</text>
</comment>
<evidence type="ECO:0000259" key="1">
    <source>
        <dbReference type="SMART" id="SM00256"/>
    </source>
</evidence>
<dbReference type="SMART" id="SM00256">
    <property type="entry name" value="FBOX"/>
    <property type="match status" value="1"/>
</dbReference>
<dbReference type="CDD" id="cd09917">
    <property type="entry name" value="F-box_SF"/>
    <property type="match status" value="1"/>
</dbReference>
<organism evidence="2 3">
    <name type="scientific">Aristolochia fimbriata</name>
    <name type="common">White veined hardy Dutchman's pipe vine</name>
    <dbReference type="NCBI Taxonomy" id="158543"/>
    <lineage>
        <taxon>Eukaryota</taxon>
        <taxon>Viridiplantae</taxon>
        <taxon>Streptophyta</taxon>
        <taxon>Embryophyta</taxon>
        <taxon>Tracheophyta</taxon>
        <taxon>Spermatophyta</taxon>
        <taxon>Magnoliopsida</taxon>
        <taxon>Magnoliidae</taxon>
        <taxon>Piperales</taxon>
        <taxon>Aristolochiaceae</taxon>
        <taxon>Aristolochia</taxon>
    </lineage>
</organism>
<dbReference type="SUPFAM" id="SSF81383">
    <property type="entry name" value="F-box domain"/>
    <property type="match status" value="1"/>
</dbReference>
<dbReference type="PANTHER" id="PTHR39741:SF2">
    <property type="entry name" value="F-BOX DOMAIN-CONTAINING PROTEIN"/>
    <property type="match status" value="1"/>
</dbReference>
<dbReference type="PANTHER" id="PTHR39741">
    <property type="entry name" value="F-BOX DOMAIN CONTAINING PROTEIN, EXPRESSED"/>
    <property type="match status" value="1"/>
</dbReference>
<dbReference type="InterPro" id="IPR001810">
    <property type="entry name" value="F-box_dom"/>
</dbReference>
<dbReference type="InterPro" id="IPR036047">
    <property type="entry name" value="F-box-like_dom_sf"/>
</dbReference>
<protein>
    <recommendedName>
        <fullName evidence="1">F-box domain-containing protein</fullName>
    </recommendedName>
</protein>
<dbReference type="Gene3D" id="1.20.1280.50">
    <property type="match status" value="1"/>
</dbReference>
<reference evidence="2 3" key="1">
    <citation type="submission" date="2021-07" db="EMBL/GenBank/DDBJ databases">
        <title>The Aristolochia fimbriata genome: insights into angiosperm evolution, floral development and chemical biosynthesis.</title>
        <authorList>
            <person name="Jiao Y."/>
        </authorList>
    </citation>
    <scope>NUCLEOTIDE SEQUENCE [LARGE SCALE GENOMIC DNA]</scope>
    <source>
        <strain evidence="2">IBCAS-2021</strain>
        <tissue evidence="2">Leaf</tissue>
    </source>
</reference>
<dbReference type="AlphaFoldDB" id="A0AAV7EZE4"/>
<dbReference type="Proteomes" id="UP000825729">
    <property type="component" value="Unassembled WGS sequence"/>
</dbReference>
<keyword evidence="3" id="KW-1185">Reference proteome</keyword>
<dbReference type="Pfam" id="PF12937">
    <property type="entry name" value="F-box-like"/>
    <property type="match status" value="1"/>
</dbReference>